<accession>A0A8T3V9X0</accession>
<dbReference type="CDD" id="cd02619">
    <property type="entry name" value="Peptidase_C1"/>
    <property type="match status" value="1"/>
</dbReference>
<dbReference type="InterPro" id="IPR012334">
    <property type="entry name" value="Pectin_lyas_fold"/>
</dbReference>
<comment type="subcellular location">
    <subcellularLocation>
        <location evidence="1">Cell envelope</location>
    </subcellularLocation>
    <subcellularLocation>
        <location evidence="2">Cell outer membrane</location>
    </subcellularLocation>
    <subcellularLocation>
        <location evidence="3">Secreted</location>
    </subcellularLocation>
</comment>
<feature type="domain" description="Peptidase C1A papain C-terminal" evidence="9">
    <location>
        <begin position="977"/>
        <end position="1203"/>
    </location>
</feature>
<dbReference type="GO" id="GO:0008234">
    <property type="term" value="F:cysteine-type peptidase activity"/>
    <property type="evidence" value="ECO:0007669"/>
    <property type="project" value="InterPro"/>
</dbReference>
<name>A0A8T3V9X0_9EURY</name>
<evidence type="ECO:0000256" key="7">
    <source>
        <dbReference type="ARBA" id="ARBA00023136"/>
    </source>
</evidence>
<dbReference type="GO" id="GO:0005576">
    <property type="term" value="C:extracellular region"/>
    <property type="evidence" value="ECO:0007669"/>
    <property type="project" value="UniProtKB-SubCell"/>
</dbReference>
<dbReference type="InterPro" id="IPR039448">
    <property type="entry name" value="Beta_helix"/>
</dbReference>
<dbReference type="GO" id="GO:0006508">
    <property type="term" value="P:proteolysis"/>
    <property type="evidence" value="ECO:0007669"/>
    <property type="project" value="InterPro"/>
</dbReference>
<dbReference type="InterPro" id="IPR011050">
    <property type="entry name" value="Pectin_lyase_fold/virulence"/>
</dbReference>
<keyword evidence="8" id="KW-0998">Cell outer membrane</keyword>
<dbReference type="SUPFAM" id="SSF51126">
    <property type="entry name" value="Pectin lyase-like"/>
    <property type="match status" value="1"/>
</dbReference>
<evidence type="ECO:0000259" key="9">
    <source>
        <dbReference type="SMART" id="SM00645"/>
    </source>
</evidence>
<dbReference type="PROSITE" id="PS00139">
    <property type="entry name" value="THIOL_PROTEASE_CYS"/>
    <property type="match status" value="1"/>
</dbReference>
<dbReference type="SUPFAM" id="SSF54001">
    <property type="entry name" value="Cysteine proteinases"/>
    <property type="match status" value="1"/>
</dbReference>
<dbReference type="Pfam" id="PF18560">
    <property type="entry name" value="Lectin_like"/>
    <property type="match status" value="1"/>
</dbReference>
<reference evidence="10" key="1">
    <citation type="submission" date="2019-04" db="EMBL/GenBank/DDBJ databases">
        <title>Evolution of Biomass-Degrading Anaerobic Consortia Revealed by Metagenomics.</title>
        <authorList>
            <person name="Peng X."/>
        </authorList>
    </citation>
    <scope>NUCLEOTIDE SEQUENCE</scope>
    <source>
        <strain evidence="10">SIG18</strain>
    </source>
</reference>
<keyword evidence="7" id="KW-0472">Membrane</keyword>
<dbReference type="EMBL" id="SUTK01000061">
    <property type="protein sequence ID" value="MBE6502446.1"/>
    <property type="molecule type" value="Genomic_DNA"/>
</dbReference>
<proteinExistence type="inferred from homology"/>
<dbReference type="RefSeq" id="WP_303739535.1">
    <property type="nucleotide sequence ID" value="NZ_SUTK01000061.1"/>
</dbReference>
<keyword evidence="5" id="KW-0964">Secreted</keyword>
<comment type="caution">
    <text evidence="10">The sequence shown here is derived from an EMBL/GenBank/DDBJ whole genome shotgun (WGS) entry which is preliminary data.</text>
</comment>
<dbReference type="Gene3D" id="2.160.20.10">
    <property type="entry name" value="Single-stranded right-handed beta-helix, Pectin lyase-like"/>
    <property type="match status" value="1"/>
</dbReference>
<dbReference type="InterPro" id="IPR006626">
    <property type="entry name" value="PbH1"/>
</dbReference>
<dbReference type="Proteomes" id="UP000783037">
    <property type="component" value="Unassembled WGS sequence"/>
</dbReference>
<dbReference type="SMART" id="SM00710">
    <property type="entry name" value="PbH1"/>
    <property type="match status" value="8"/>
</dbReference>
<dbReference type="Gene3D" id="3.90.70.10">
    <property type="entry name" value="Cysteine proteinases"/>
    <property type="match status" value="1"/>
</dbReference>
<evidence type="ECO:0000256" key="5">
    <source>
        <dbReference type="ARBA" id="ARBA00022525"/>
    </source>
</evidence>
<dbReference type="Pfam" id="PF00112">
    <property type="entry name" value="Peptidase_C1"/>
    <property type="match status" value="1"/>
</dbReference>
<dbReference type="InterPro" id="IPR040528">
    <property type="entry name" value="Lectin-like"/>
</dbReference>
<gene>
    <name evidence="10" type="ORF">E7Z79_08415</name>
</gene>
<evidence type="ECO:0000256" key="1">
    <source>
        <dbReference type="ARBA" id="ARBA00004196"/>
    </source>
</evidence>
<dbReference type="InterPro" id="IPR000668">
    <property type="entry name" value="Peptidase_C1A_C"/>
</dbReference>
<evidence type="ECO:0000256" key="6">
    <source>
        <dbReference type="ARBA" id="ARBA00022729"/>
    </source>
</evidence>
<evidence type="ECO:0000313" key="10">
    <source>
        <dbReference type="EMBL" id="MBE6502446.1"/>
    </source>
</evidence>
<comment type="similarity">
    <text evidence="4">Belongs to the peptidase C1 family.</text>
</comment>
<evidence type="ECO:0000313" key="11">
    <source>
        <dbReference type="Proteomes" id="UP000783037"/>
    </source>
</evidence>
<dbReference type="Pfam" id="PF13229">
    <property type="entry name" value="Beta_helix"/>
    <property type="match status" value="1"/>
</dbReference>
<dbReference type="InterPro" id="IPR000169">
    <property type="entry name" value="Pept_cys_AS"/>
</dbReference>
<dbReference type="SUPFAM" id="SSF53187">
    <property type="entry name" value="Zn-dependent exopeptidases"/>
    <property type="match status" value="1"/>
</dbReference>
<dbReference type="NCBIfam" id="TIGR01376">
    <property type="entry name" value="POMP_repeat"/>
    <property type="match status" value="1"/>
</dbReference>
<evidence type="ECO:0000256" key="4">
    <source>
        <dbReference type="ARBA" id="ARBA00008455"/>
    </source>
</evidence>
<evidence type="ECO:0000256" key="8">
    <source>
        <dbReference type="ARBA" id="ARBA00023237"/>
    </source>
</evidence>
<organism evidence="10 11">
    <name type="scientific">Methanobrevibacter thaueri</name>
    <dbReference type="NCBI Taxonomy" id="190975"/>
    <lineage>
        <taxon>Archaea</taxon>
        <taxon>Methanobacteriati</taxon>
        <taxon>Methanobacteriota</taxon>
        <taxon>Methanomada group</taxon>
        <taxon>Methanobacteria</taxon>
        <taxon>Methanobacteriales</taxon>
        <taxon>Methanobacteriaceae</taxon>
        <taxon>Methanobrevibacter</taxon>
    </lineage>
</organism>
<evidence type="ECO:0000256" key="2">
    <source>
        <dbReference type="ARBA" id="ARBA00004442"/>
    </source>
</evidence>
<evidence type="ECO:0000256" key="3">
    <source>
        <dbReference type="ARBA" id="ARBA00004613"/>
    </source>
</evidence>
<dbReference type="SMART" id="SM00645">
    <property type="entry name" value="Pept_C1"/>
    <property type="match status" value="1"/>
</dbReference>
<dbReference type="InterPro" id="IPR038765">
    <property type="entry name" value="Papain-like_cys_pep_sf"/>
</dbReference>
<keyword evidence="6" id="KW-0732">Signal</keyword>
<dbReference type="Gene3D" id="3.40.630.10">
    <property type="entry name" value="Zn peptidases"/>
    <property type="match status" value="1"/>
</dbReference>
<dbReference type="InterPro" id="IPR013128">
    <property type="entry name" value="Peptidase_C1A"/>
</dbReference>
<protein>
    <recommendedName>
        <fullName evidence="9">Peptidase C1A papain C-terminal domain-containing protein</fullName>
    </recommendedName>
</protein>
<dbReference type="InterPro" id="IPR003368">
    <property type="entry name" value="POMP_repeat"/>
</dbReference>
<sequence length="1616" mass="176509">MKYTTLLIVLIFSFLLILPASAADINEDVVSADEIAANETISENEETDVELNANETYGTYGNTATELKVYATDSDGYNVDNGTVLFIDVFGKNYTADVKDGIAKTKVFVGQTGQFNIICNYIGTGGYKNATTTLLLTIPVANTTCRNIIATKYDDTVYFTGNVLSDYRQYEGYGGFEEVTEGIVTVYVDNERLGTCDVDVNGNFVYIWNLTRNIVGETINFTGVFSNSKNHYNSSWFSKSFTFAPASDTRIMYEVTLLENNGKEISGIVLDENGKNVMGGTITINNKYTVIVDSQGKFKFYITDETPKNATYEIGVFDWGSKANIRVNTPLMNAIEHTELTDKLIDLCTNGTPYIKFGNGNGKTVVVNVGTHGGELASQVAGFRLINLLANYGDEINGTIYVIPTIFPEATANNTRIYNGTNLNTVADVPETLSNHVVLFARSVNASGLGDFHNTRHGDDDVGITCAMCSYSPTPESYSIAKFIVDETGYYLFAYDQAGVPYAGAIEDYANILGTPAVTCESLSNHRAVEYGTPEMSFNEMRAFLRYFGFDVDEMANIKLDDPSNIAVEFTSPYNYNPSFKTISYDTTFKALQEIINNAAENSTINLEQDYEYDFGFSADGIKIEKNNITINGNSHTINALNKGRVFKINGSDITISNLKIINGFSKDNGGAVLASGCTFINVTFINNKATNGGAISTSDVTIEDCVFNNNSALEYGGCIAGTSGIDVSNSNFTNSKSKYAAAIYSYSGSPDSRFIANIVNSTFENLTSEETAGALGFKAVYGVNIINCNFVSTSSKRNGGALYIDGTTLPGDIYIDNSTFIKSSGDYGGALVILSCTPIIQNSKFINNTALYCGGAIYVSDCEITLNNTLITGNNLIYGNGGGIYLDYSTTYIENCTITDNAKNGIYAYDMTLNVTNTTFSGNGKAIHGVFIECELNNITVVDDSLCLNDTLYLGTISGTGKELTLLNNTIDIVVLPSRFDSREWGWVTPVKDQGQAGCCWAFGSIGALESALLKATGIRYDLSVNNMAKAMLKYSQYGILSEFEGGFDLQGLEYVLSWLGAFPEGYDTYDELGKLSPLISTGENIHIIDALILGHRQNATDNDALKRAIIKCGAVAIGIADDGYDGNETFYQDEFDTTNHMIMFVGWDDNYPASNFQKTPPGDGAFIIKNSWGTDMGDEGYFYISYYDTSILNATHAVGFLIDNTEKYIRNYQYDFSGKIDKIEDNGNVISYMNSYKSLGNELISAVGTYFDEHEEYVLEIYVNGKLVHTQNGTAPFNGYHTVKLTSAIPIALDDIFTVVMNKTSVTLLKESRLHYINGSSQYFVNGTWINACDIDAVCSLKAYTVVDDTKIIDNKDITVDYGTDQYFSIKVVTADGKAVCAGAVVIFTINGKTTTAISDGDGIVKVKITDVPGTYEVTTTYKNQTYKNKVTVKLDPSTCKITGNKNIKVDYDGGKYFSVKIVSADGKVAASGVSVKFTINGKSTTVKTDKNGKAKIKITDVPKKYTITTTFNGKSVKNTVTVKQVLKAKKATVKKTAKKFVLKATLKINGKKVKGKKITFKFNGKTYKVKTNKKGMAKVTIKKNVIKKLKKGKKYNVKVTYLKDTIKTTVKVK</sequence>
<dbReference type="PANTHER" id="PTHR12411">
    <property type="entry name" value="CYSTEINE PROTEASE FAMILY C1-RELATED"/>
    <property type="match status" value="1"/>
</dbReference>